<keyword evidence="7 10" id="KW-0119">Carbohydrate metabolism</keyword>
<dbReference type="Gene3D" id="3.20.20.80">
    <property type="entry name" value="Glycosidases"/>
    <property type="match status" value="1"/>
</dbReference>
<reference evidence="11" key="2">
    <citation type="journal article" date="2021" name="PeerJ">
        <title>Extensive microbial diversity within the chicken gut microbiome revealed by metagenomics and culture.</title>
        <authorList>
            <person name="Gilroy R."/>
            <person name="Ravi A."/>
            <person name="Getino M."/>
            <person name="Pursley I."/>
            <person name="Horton D.L."/>
            <person name="Alikhan N.F."/>
            <person name="Baker D."/>
            <person name="Gharbi K."/>
            <person name="Hall N."/>
            <person name="Watson M."/>
            <person name="Adriaenssens E.M."/>
            <person name="Foster-Nyarko E."/>
            <person name="Jarju S."/>
            <person name="Secka A."/>
            <person name="Antonio M."/>
            <person name="Oren A."/>
            <person name="Chaudhuri R.R."/>
            <person name="La Ragione R."/>
            <person name="Hildebrand F."/>
            <person name="Pallen M.J."/>
        </authorList>
    </citation>
    <scope>NUCLEOTIDE SEQUENCE</scope>
    <source>
        <strain evidence="11">ChiW16-3235</strain>
    </source>
</reference>
<dbReference type="PANTHER" id="PTHR32438:SF5">
    <property type="entry name" value="4-ALPHA-GLUCANOTRANSFERASE DPE1, CHLOROPLASTIC_AMYLOPLASTIC"/>
    <property type="match status" value="1"/>
</dbReference>
<evidence type="ECO:0000256" key="8">
    <source>
        <dbReference type="ARBA" id="ARBA00031423"/>
    </source>
</evidence>
<dbReference type="InterPro" id="IPR017853">
    <property type="entry name" value="GH"/>
</dbReference>
<evidence type="ECO:0000256" key="1">
    <source>
        <dbReference type="ARBA" id="ARBA00000439"/>
    </source>
</evidence>
<comment type="similarity">
    <text evidence="2 10">Belongs to the disproportionating enzyme family.</text>
</comment>
<keyword evidence="5 10" id="KW-0328">Glycosyltransferase</keyword>
<evidence type="ECO:0000313" key="12">
    <source>
        <dbReference type="Proteomes" id="UP000823913"/>
    </source>
</evidence>
<sequence>MEKFQPERGAGVLCHISSLPNKYGIGSLGSEAYEFVDVLAKSGVKYWQILPLQQTGFGDSPYQSVSCTSGNPYFIDLVDLHKQGLIDKEELKNAERKLKNDIDYGDLYNSRYALLRKAYARFDIKDPDFVAFAESGEAEDYALFMSLKSRYSGTFSTFPHDYKYRETLAMTEFKDSVYREEYCFWLFVQYEFAKQWGALKSYANSKGIKIIGDIPLYVAYDSSDVWANPQLFALDEDLNPVAVAGCPPDYFSEDGQLWGNPLYNWDALEESNFDWWINRIAHASRLYDIVRIDHFRGLDRYYAIPACEKTARVGEWLPCPGKKLFEEAERRLGKLSIIAEDLGVIDEGVVELRDFCGFPSMKIMMFAFDGNEDNAYLPHNIDEHSVVYTGTHDNDTALGFLLKQTDLQFSALKKQLRAALEYEQAYTPVVDRADAVKGMVLCALNARSAIAVIPVQDILCLDNWSRMNTPATAGCNWKFRLTSMPDRNAMANFKNAVIRSGR</sequence>
<dbReference type="Pfam" id="PF02446">
    <property type="entry name" value="Glyco_hydro_77"/>
    <property type="match status" value="1"/>
</dbReference>
<evidence type="ECO:0000256" key="9">
    <source>
        <dbReference type="ARBA" id="ARBA00031501"/>
    </source>
</evidence>
<proteinExistence type="inferred from homology"/>
<evidence type="ECO:0000256" key="7">
    <source>
        <dbReference type="ARBA" id="ARBA00023277"/>
    </source>
</evidence>
<gene>
    <name evidence="11" type="primary">malQ</name>
    <name evidence="11" type="ORF">IAB94_06195</name>
</gene>
<protein>
    <recommendedName>
        <fullName evidence="4 10">4-alpha-glucanotransferase</fullName>
        <ecNumber evidence="3 10">2.4.1.25</ecNumber>
    </recommendedName>
    <alternativeName>
        <fullName evidence="8 10">Amylomaltase</fullName>
    </alternativeName>
    <alternativeName>
        <fullName evidence="9 10">Disproportionating enzyme</fullName>
    </alternativeName>
</protein>
<dbReference type="GO" id="GO:0004134">
    <property type="term" value="F:4-alpha-glucanotransferase activity"/>
    <property type="evidence" value="ECO:0007669"/>
    <property type="project" value="UniProtKB-EC"/>
</dbReference>
<name>A0A9D1E782_9FIRM</name>
<accession>A0A9D1E782</accession>
<dbReference type="PANTHER" id="PTHR32438">
    <property type="entry name" value="4-ALPHA-GLUCANOTRANSFERASE DPE1, CHLOROPLASTIC/AMYLOPLASTIC"/>
    <property type="match status" value="1"/>
</dbReference>
<organism evidence="11 12">
    <name type="scientific">Candidatus Coproplasma avicola</name>
    <dbReference type="NCBI Taxonomy" id="2840744"/>
    <lineage>
        <taxon>Bacteria</taxon>
        <taxon>Bacillati</taxon>
        <taxon>Bacillota</taxon>
        <taxon>Clostridia</taxon>
        <taxon>Eubacteriales</taxon>
        <taxon>Candidatus Coproplasma</taxon>
    </lineage>
</organism>
<comment type="caution">
    <text evidence="11">The sequence shown here is derived from an EMBL/GenBank/DDBJ whole genome shotgun (WGS) entry which is preliminary data.</text>
</comment>
<comment type="catalytic activity">
    <reaction evidence="1 10">
        <text>Transfers a segment of a (1-&gt;4)-alpha-D-glucan to a new position in an acceptor, which may be glucose or a (1-&gt;4)-alpha-D-glucan.</text>
        <dbReference type="EC" id="2.4.1.25"/>
    </reaction>
</comment>
<dbReference type="NCBIfam" id="NF011080">
    <property type="entry name" value="PRK14508.1-3"/>
    <property type="match status" value="1"/>
</dbReference>
<dbReference type="EC" id="2.4.1.25" evidence="3 10"/>
<reference evidence="11" key="1">
    <citation type="submission" date="2020-10" db="EMBL/GenBank/DDBJ databases">
        <authorList>
            <person name="Gilroy R."/>
        </authorList>
    </citation>
    <scope>NUCLEOTIDE SEQUENCE</scope>
    <source>
        <strain evidence="11">ChiW16-3235</strain>
    </source>
</reference>
<evidence type="ECO:0000256" key="2">
    <source>
        <dbReference type="ARBA" id="ARBA00005684"/>
    </source>
</evidence>
<dbReference type="InterPro" id="IPR003385">
    <property type="entry name" value="Glyco_hydro_77"/>
</dbReference>
<evidence type="ECO:0000313" key="11">
    <source>
        <dbReference type="EMBL" id="HIR67616.1"/>
    </source>
</evidence>
<evidence type="ECO:0000256" key="10">
    <source>
        <dbReference type="RuleBase" id="RU361207"/>
    </source>
</evidence>
<evidence type="ECO:0000256" key="4">
    <source>
        <dbReference type="ARBA" id="ARBA00020295"/>
    </source>
</evidence>
<evidence type="ECO:0000256" key="3">
    <source>
        <dbReference type="ARBA" id="ARBA00012560"/>
    </source>
</evidence>
<keyword evidence="6 10" id="KW-0808">Transferase</keyword>
<dbReference type="AlphaFoldDB" id="A0A9D1E782"/>
<dbReference type="Proteomes" id="UP000823913">
    <property type="component" value="Unassembled WGS sequence"/>
</dbReference>
<evidence type="ECO:0000256" key="5">
    <source>
        <dbReference type="ARBA" id="ARBA00022676"/>
    </source>
</evidence>
<dbReference type="NCBIfam" id="TIGR00217">
    <property type="entry name" value="malQ"/>
    <property type="match status" value="1"/>
</dbReference>
<dbReference type="SUPFAM" id="SSF51445">
    <property type="entry name" value="(Trans)glycosidases"/>
    <property type="match status" value="1"/>
</dbReference>
<dbReference type="EMBL" id="DVHK01000124">
    <property type="protein sequence ID" value="HIR67616.1"/>
    <property type="molecule type" value="Genomic_DNA"/>
</dbReference>
<evidence type="ECO:0000256" key="6">
    <source>
        <dbReference type="ARBA" id="ARBA00022679"/>
    </source>
</evidence>
<dbReference type="GO" id="GO:0005975">
    <property type="term" value="P:carbohydrate metabolic process"/>
    <property type="evidence" value="ECO:0007669"/>
    <property type="project" value="InterPro"/>
</dbReference>